<dbReference type="GO" id="GO:0009897">
    <property type="term" value="C:external side of plasma membrane"/>
    <property type="evidence" value="ECO:0007669"/>
    <property type="project" value="TreeGrafter"/>
</dbReference>
<evidence type="ECO:0000256" key="1">
    <source>
        <dbReference type="SAM" id="MobiDB-lite"/>
    </source>
</evidence>
<dbReference type="InterPro" id="IPR003343">
    <property type="entry name" value="Big_2"/>
</dbReference>
<feature type="domain" description="SLH" evidence="4">
    <location>
        <begin position="1875"/>
        <end position="1934"/>
    </location>
</feature>
<feature type="domain" description="Ig-like" evidence="2">
    <location>
        <begin position="798"/>
        <end position="883"/>
    </location>
</feature>
<evidence type="ECO:0000259" key="3">
    <source>
        <dbReference type="PROSITE" id="PS50853"/>
    </source>
</evidence>
<evidence type="ECO:0000259" key="2">
    <source>
        <dbReference type="PROSITE" id="PS50835"/>
    </source>
</evidence>
<keyword evidence="6" id="KW-1185">Reference proteome</keyword>
<accession>A0A329MDQ4</accession>
<dbReference type="Pfam" id="PF02368">
    <property type="entry name" value="Big_2"/>
    <property type="match status" value="10"/>
</dbReference>
<dbReference type="Pfam" id="PF00041">
    <property type="entry name" value="fn3"/>
    <property type="match status" value="2"/>
</dbReference>
<dbReference type="CDD" id="cd00063">
    <property type="entry name" value="FN3"/>
    <property type="match status" value="2"/>
</dbReference>
<feature type="domain" description="Ig-like" evidence="2">
    <location>
        <begin position="978"/>
        <end position="1063"/>
    </location>
</feature>
<dbReference type="Gene3D" id="2.60.40.10">
    <property type="entry name" value="Immunoglobulins"/>
    <property type="match status" value="2"/>
</dbReference>
<dbReference type="SUPFAM" id="SSF49373">
    <property type="entry name" value="Invasin/intimin cell-adhesion fragments"/>
    <property type="match status" value="9"/>
</dbReference>
<dbReference type="GO" id="GO:0019903">
    <property type="term" value="F:protein phosphatase binding"/>
    <property type="evidence" value="ECO:0007669"/>
    <property type="project" value="TreeGrafter"/>
</dbReference>
<dbReference type="PROSITE" id="PS50853">
    <property type="entry name" value="FN3"/>
    <property type="match status" value="2"/>
</dbReference>
<dbReference type="InterPro" id="IPR007110">
    <property type="entry name" value="Ig-like_dom"/>
</dbReference>
<feature type="compositionally biased region" description="Low complexity" evidence="1">
    <location>
        <begin position="1619"/>
        <end position="1645"/>
    </location>
</feature>
<dbReference type="Pfam" id="PF00395">
    <property type="entry name" value="SLH"/>
    <property type="match status" value="3"/>
</dbReference>
<evidence type="ECO:0000313" key="5">
    <source>
        <dbReference type="EMBL" id="RAV17788.1"/>
    </source>
</evidence>
<sequence length="2065" mass="211217">MVPAMRASKKYDSVRKIVCLLFAVILFIPLLLVGGTASAAASGWSNIDGNRADGINVNPNYKAQNTAIAEWNGEVYVAWQERITADANSKYQIRVKKYNGTGWVSVDGNGPYGLNADSSKVASQPTMAVYDDALYIAWTEMSTSSVGQIRVKKYDGLNWTSAEGDSTVGINVDPSKNAMLAALTVYKDELYAIWAEATQIRVKKYDGDKWTSIDGGGPNGLNVNPNNGAGAPAMAVMGDALYAVWSEAPYNTASQLRVKKYDGKDWTVIDGGSGLNIRSWCSAYNASLTVINNALYVAWGEPTGGLYSTDDQIRVKKFDGSTWSSIDGGGEQGINVNPGFRAWEVGLAAIDNELYAVWSENTGVYVNRQYVFKIRVKKYDGKKWTSAEEGKNGLNVSGDRQATNPAATELDGALYVAWGEWNSVEEQVRVARYLPPPPPAVNSVSVIPSTATIARGASKQLTAAVDAVGGAGTTVTWSSNDADKVAVSSTGKVTVSSDAALGPYTITATSTADNSKSGTATITVTEAPAVNGVTVTPDSANVMQGESRQLTAAVDAVGGAATTVTWSSSDASNKVAVSSTGKVTVAADASPGPYTITATSTANRSKTGTATITVTYAPAVNNVTVTPGSANVMQGESRQLTAAVDAVGGAATTVTWSSSDASNKVAVDSTGNVTVAADASPGPYTITATSTANRSKTGTAAITVTYAPAVNGVTVTPGSASVMQGESRQLTAAVDSVGGAATTVTWGSSDASNKVAVSSTGNVTVAADASPGPYTITATSTADNNKTGTSTITVTYAPAVNGVTVTPGSANVMQGESRQLTASVDAVGGAATTVTWSSSDASNKVAVSSTGNVTVAADASPGPYTITATSTADNNKKGTSTITVTYAPAVNSVTVTPESANVMQGESRQLTAAVDVVGGAATTVTWSSSDASNKVAVSSTGNVTVAADASPGPYTITATSTANHSKTGTATITVTYAPAVNSVTVTPDSANVMQGESRQLTAAVDAVGGAATTVTWSSSDASNKVAVSSTGNVTIAADASPGPYTITATSTADNNKTGTSTITVTYAPAVNDVTVTPDSASIMQGESRQLTAAVDAVGGAATTVTWSSSDASNKVAVSNTGNVTVAADASPGPYTITATSTANHNKTGMAIITVTYAPAVNGVTVTPDSANVMQGESHQLTAAVDVVGGAATTVTWSSSDASNKVAVSSTGNVTVAADASPGPYTITATSTANHSKTGTAIITVTYAPAVNSVTVTPDSANVMQGESRQLTATVDAVGGAATTVTWTSSDASNKVAVDSTGNVTVAADAEPGTYTITATSTADSSKTVTVTITVTAAPTYTIAALTNQTLTALIQGYVSGTQDAKTIPVTNIGTGDLTNLSVSISGANANDFVITQPASDLNSSESTSFTIQAKDGLSAGTYTVTVTVSADQMTAVTFTVTQSVNLPNAPANPQGLVAVGGDRQVTLNWNTVTGATYYNIYIATSPGQFTEDGVVTVTSSTYSVQNLINGTTYYFVVKAGNEGGLSAMSNEAGTTPATVPAAPTNLTATAGDGQATVTFTASTDDGGSPITGYEVTVAPGNVVVTGSSSPIVVTGLSNGTSYTFTVKAINAAGISISSAESNSVVPRSSSSGESGTPETPATTTPEKADSSVDILVNGKVENAGTATTSKRNDQSVRTVFVDQKKLEDKLAAEGQGAVVTIPVSGKSDVVIGELNGQMVKSMESKQAVVAIKTDQATYTIPAQQIQIGDIADKLGKSIALQDIKVQIEIAAPTEDTVKVVEDAAENGTFTIMVPPLDFTIRATYGDTTVDVSKFHAYVERTIAIPDGVDQNKITTGVVVEPDGTVRHVPTKIVIIEGKYYAQINSLTNSTYSVVWHPLEFLDAANHWAKDSVNDMGSRMVIDGTGGSLFSPDRDITRAEFAAILVRGLGLRLENGPTAFSDVKTSDWFSSAIDTAYAYQLIKGFEDGTFRPNDKITREQAMMILSRAMTITGLKAKLTAQSEDAALLPFEDASDVSGWALSSVADNVQAGLVSGRTAAELAPKASITRAEVAAIVQRLLQRSDLI</sequence>
<dbReference type="PANTHER" id="PTHR46958:SF1">
    <property type="entry name" value="B-CELL RECEPTOR CD22"/>
    <property type="match status" value="1"/>
</dbReference>
<feature type="domain" description="Fibronectin type-III" evidence="3">
    <location>
        <begin position="1539"/>
        <end position="1628"/>
    </location>
</feature>
<dbReference type="InterPro" id="IPR003599">
    <property type="entry name" value="Ig_sub"/>
</dbReference>
<dbReference type="GO" id="GO:0050859">
    <property type="term" value="P:negative regulation of B cell receptor signaling pathway"/>
    <property type="evidence" value="ECO:0007669"/>
    <property type="project" value="TreeGrafter"/>
</dbReference>
<feature type="region of interest" description="Disordered" evidence="1">
    <location>
        <begin position="1619"/>
        <end position="1652"/>
    </location>
</feature>
<dbReference type="PROSITE" id="PS50835">
    <property type="entry name" value="IG_LIKE"/>
    <property type="match status" value="8"/>
</dbReference>
<dbReference type="Proteomes" id="UP000250369">
    <property type="component" value="Unassembled WGS sequence"/>
</dbReference>
<dbReference type="InterPro" id="IPR008964">
    <property type="entry name" value="Invasin/intimin_cell_adhesion"/>
</dbReference>
<dbReference type="InterPro" id="IPR015915">
    <property type="entry name" value="Kelch-typ_b-propeller"/>
</dbReference>
<dbReference type="InterPro" id="IPR003961">
    <property type="entry name" value="FN3_dom"/>
</dbReference>
<dbReference type="InterPro" id="IPR001119">
    <property type="entry name" value="SLH_dom"/>
</dbReference>
<dbReference type="GO" id="GO:0033691">
    <property type="term" value="F:sialic acid binding"/>
    <property type="evidence" value="ECO:0007669"/>
    <property type="project" value="TreeGrafter"/>
</dbReference>
<reference evidence="5 6" key="1">
    <citation type="journal article" date="2009" name="Int. J. Syst. Evol. Microbiol.">
        <title>Paenibacillus contaminans sp. nov., isolated from a contaminated laboratory plate.</title>
        <authorList>
            <person name="Chou J.H."/>
            <person name="Lee J.H."/>
            <person name="Lin M.C."/>
            <person name="Chang P.S."/>
            <person name="Arun A.B."/>
            <person name="Young C.C."/>
            <person name="Chen W.M."/>
        </authorList>
    </citation>
    <scope>NUCLEOTIDE SEQUENCE [LARGE SCALE GENOMIC DNA]</scope>
    <source>
        <strain evidence="5 6">CKOBP-6</strain>
    </source>
</reference>
<dbReference type="InterPro" id="IPR013783">
    <property type="entry name" value="Ig-like_fold"/>
</dbReference>
<feature type="domain" description="Fibronectin type-III" evidence="3">
    <location>
        <begin position="1449"/>
        <end position="1537"/>
    </location>
</feature>
<feature type="domain" description="Ig-like" evidence="2">
    <location>
        <begin position="618"/>
        <end position="703"/>
    </location>
</feature>
<dbReference type="EMBL" id="QMFB01000017">
    <property type="protein sequence ID" value="RAV17788.1"/>
    <property type="molecule type" value="Genomic_DNA"/>
</dbReference>
<dbReference type="SUPFAM" id="SSF49265">
    <property type="entry name" value="Fibronectin type III"/>
    <property type="match status" value="1"/>
</dbReference>
<evidence type="ECO:0000313" key="6">
    <source>
        <dbReference type="Proteomes" id="UP000250369"/>
    </source>
</evidence>
<feature type="domain" description="Ig-like" evidence="2">
    <location>
        <begin position="1248"/>
        <end position="1333"/>
    </location>
</feature>
<feature type="domain" description="Ig-like" evidence="2">
    <location>
        <begin position="528"/>
        <end position="613"/>
    </location>
</feature>
<dbReference type="InterPro" id="IPR036116">
    <property type="entry name" value="FN3_sf"/>
</dbReference>
<dbReference type="GO" id="GO:0070062">
    <property type="term" value="C:extracellular exosome"/>
    <property type="evidence" value="ECO:0007669"/>
    <property type="project" value="TreeGrafter"/>
</dbReference>
<dbReference type="SUPFAM" id="SSF117281">
    <property type="entry name" value="Kelch motif"/>
    <property type="match status" value="1"/>
</dbReference>
<evidence type="ECO:0000259" key="4">
    <source>
        <dbReference type="PROSITE" id="PS51272"/>
    </source>
</evidence>
<proteinExistence type="predicted"/>
<name>A0A329MDQ4_9BACL</name>
<comment type="caution">
    <text evidence="5">The sequence shown here is derived from an EMBL/GenBank/DDBJ whole genome shotgun (WGS) entry which is preliminary data.</text>
</comment>
<feature type="domain" description="Ig-like" evidence="2">
    <location>
        <begin position="708"/>
        <end position="793"/>
    </location>
</feature>
<feature type="domain" description="SLH" evidence="4">
    <location>
        <begin position="1935"/>
        <end position="1998"/>
    </location>
</feature>
<organism evidence="5 6">
    <name type="scientific">Paenibacillus contaminans</name>
    <dbReference type="NCBI Taxonomy" id="450362"/>
    <lineage>
        <taxon>Bacteria</taxon>
        <taxon>Bacillati</taxon>
        <taxon>Bacillota</taxon>
        <taxon>Bacilli</taxon>
        <taxon>Bacillales</taxon>
        <taxon>Paenibacillaceae</taxon>
        <taxon>Paenibacillus</taxon>
    </lineage>
</organism>
<dbReference type="SMART" id="SM00060">
    <property type="entry name" value="FN3"/>
    <property type="match status" value="2"/>
</dbReference>
<protein>
    <submittedName>
        <fullName evidence="5">Uncharacterized protein</fullName>
    </submittedName>
</protein>
<feature type="domain" description="Ig-like" evidence="2">
    <location>
        <begin position="439"/>
        <end position="523"/>
    </location>
</feature>
<dbReference type="SMART" id="SM00635">
    <property type="entry name" value="BID_2"/>
    <property type="match status" value="10"/>
</dbReference>
<feature type="domain" description="SLH" evidence="4">
    <location>
        <begin position="2006"/>
        <end position="2065"/>
    </location>
</feature>
<dbReference type="PANTHER" id="PTHR46958">
    <property type="entry name" value="B-CELL RECEPTOR CD22"/>
    <property type="match status" value="1"/>
</dbReference>
<dbReference type="PROSITE" id="PS51272">
    <property type="entry name" value="SLH"/>
    <property type="match status" value="3"/>
</dbReference>
<dbReference type="SMART" id="SM00409">
    <property type="entry name" value="IG"/>
    <property type="match status" value="10"/>
</dbReference>
<feature type="domain" description="Ig-like" evidence="2">
    <location>
        <begin position="888"/>
        <end position="973"/>
    </location>
</feature>
<dbReference type="Gene3D" id="2.60.40.1080">
    <property type="match status" value="10"/>
</dbReference>
<dbReference type="GO" id="GO:0042609">
    <property type="term" value="F:CD4 receptor binding"/>
    <property type="evidence" value="ECO:0007669"/>
    <property type="project" value="TreeGrafter"/>
</dbReference>
<gene>
    <name evidence="5" type="ORF">DQG23_25590</name>
</gene>